<evidence type="ECO:0000256" key="1">
    <source>
        <dbReference type="PROSITE-ProRule" id="PRU00042"/>
    </source>
</evidence>
<name>A0AAV7GVP4_DENCH</name>
<dbReference type="SUPFAM" id="SSF57667">
    <property type="entry name" value="beta-beta-alpha zinc fingers"/>
    <property type="match status" value="2"/>
</dbReference>
<dbReference type="AlphaFoldDB" id="A0AAV7GVP4"/>
<keyword evidence="1" id="KW-0863">Zinc-finger</keyword>
<dbReference type="EMBL" id="JAGFBR010000006">
    <property type="protein sequence ID" value="KAH0465584.1"/>
    <property type="molecule type" value="Genomic_DNA"/>
</dbReference>
<sequence length="454" mass="50122">MPIHKKQKLLEQEEEKYHCRFCDKRFSSGRALGGHMRVHGMFNEPILHPNEGPSTAGAQGESSYGNCLPTSHICENCREEFCSLKSVSKHCCRGRVGAGGDDGENDNSNGIFPPSLPRSRTPTAPLVLTDEERVANCLVLLSTARANPVVRNTDAAECSTSILRITDAGECSTSERKEVDYVVLPPPSPQPEGPEPHVSTQTPPNARQLFECKTCQKVFTSHQALGGHRASHKKVKGCFATRLEIKSPKMIKYTAIEDESNNRIHQNNQAGSSSENMALSIVPFVDTSSQLPLPKKKPRVHECSICKRKFPSGQALGGHKRCHWRASSSRGATVEPLSIVTSELQVGNSSSGLNRIQPHTLMFRSLIYTLDLNMSPPIDDFPEVTLWLDMHLQPGRANASENVLNVNIEEAESREVRLNDLSDLIDINEREGDSKWLQIGFGSISNQETRADQP</sequence>
<organism evidence="4 5">
    <name type="scientific">Dendrobium chrysotoxum</name>
    <name type="common">Orchid</name>
    <dbReference type="NCBI Taxonomy" id="161865"/>
    <lineage>
        <taxon>Eukaryota</taxon>
        <taxon>Viridiplantae</taxon>
        <taxon>Streptophyta</taxon>
        <taxon>Embryophyta</taxon>
        <taxon>Tracheophyta</taxon>
        <taxon>Spermatophyta</taxon>
        <taxon>Magnoliopsida</taxon>
        <taxon>Liliopsida</taxon>
        <taxon>Asparagales</taxon>
        <taxon>Orchidaceae</taxon>
        <taxon>Epidendroideae</taxon>
        <taxon>Malaxideae</taxon>
        <taxon>Dendrobiinae</taxon>
        <taxon>Dendrobium</taxon>
    </lineage>
</organism>
<comment type="caution">
    <text evidence="4">The sequence shown here is derived from an EMBL/GenBank/DDBJ whole genome shotgun (WGS) entry which is preliminary data.</text>
</comment>
<protein>
    <recommendedName>
        <fullName evidence="3">C2H2-type domain-containing protein</fullName>
    </recommendedName>
</protein>
<dbReference type="PANTHER" id="PTHR47068">
    <property type="entry name" value="OS02G0659100 PROTEIN"/>
    <property type="match status" value="1"/>
</dbReference>
<reference evidence="4 5" key="1">
    <citation type="journal article" date="2021" name="Hortic Res">
        <title>Chromosome-scale assembly of the Dendrobium chrysotoxum genome enhances the understanding of orchid evolution.</title>
        <authorList>
            <person name="Zhang Y."/>
            <person name="Zhang G.Q."/>
            <person name="Zhang D."/>
            <person name="Liu X.D."/>
            <person name="Xu X.Y."/>
            <person name="Sun W.H."/>
            <person name="Yu X."/>
            <person name="Zhu X."/>
            <person name="Wang Z.W."/>
            <person name="Zhao X."/>
            <person name="Zhong W.Y."/>
            <person name="Chen H."/>
            <person name="Yin W.L."/>
            <person name="Huang T."/>
            <person name="Niu S.C."/>
            <person name="Liu Z.J."/>
        </authorList>
    </citation>
    <scope>NUCLEOTIDE SEQUENCE [LARGE SCALE GENOMIC DNA]</scope>
    <source>
        <strain evidence="4">Lindl</strain>
    </source>
</reference>
<evidence type="ECO:0000259" key="3">
    <source>
        <dbReference type="PROSITE" id="PS50157"/>
    </source>
</evidence>
<dbReference type="PROSITE" id="PS00028">
    <property type="entry name" value="ZINC_FINGER_C2H2_1"/>
    <property type="match status" value="3"/>
</dbReference>
<evidence type="ECO:0000313" key="5">
    <source>
        <dbReference type="Proteomes" id="UP000775213"/>
    </source>
</evidence>
<evidence type="ECO:0000313" key="4">
    <source>
        <dbReference type="EMBL" id="KAH0465584.1"/>
    </source>
</evidence>
<dbReference type="Proteomes" id="UP000775213">
    <property type="component" value="Unassembled WGS sequence"/>
</dbReference>
<dbReference type="InterPro" id="IPR036236">
    <property type="entry name" value="Znf_C2H2_sf"/>
</dbReference>
<dbReference type="PROSITE" id="PS50157">
    <property type="entry name" value="ZINC_FINGER_C2H2_2"/>
    <property type="match status" value="3"/>
</dbReference>
<dbReference type="Gene3D" id="3.30.160.60">
    <property type="entry name" value="Classic Zinc Finger"/>
    <property type="match status" value="2"/>
</dbReference>
<keyword evidence="1" id="KW-0862">Zinc</keyword>
<accession>A0AAV7GVP4</accession>
<gene>
    <name evidence="4" type="ORF">IEQ34_005687</name>
</gene>
<feature type="region of interest" description="Disordered" evidence="2">
    <location>
        <begin position="98"/>
        <end position="123"/>
    </location>
</feature>
<keyword evidence="1" id="KW-0479">Metal-binding</keyword>
<feature type="domain" description="C2H2-type" evidence="3">
    <location>
        <begin position="301"/>
        <end position="323"/>
    </location>
</feature>
<dbReference type="Pfam" id="PF13912">
    <property type="entry name" value="zf-C2H2_6"/>
    <property type="match status" value="3"/>
</dbReference>
<evidence type="ECO:0000256" key="2">
    <source>
        <dbReference type="SAM" id="MobiDB-lite"/>
    </source>
</evidence>
<feature type="domain" description="C2H2-type" evidence="3">
    <location>
        <begin position="17"/>
        <end position="39"/>
    </location>
</feature>
<dbReference type="PANTHER" id="PTHR47068:SF1">
    <property type="entry name" value="OS02G0659100 PROTEIN"/>
    <property type="match status" value="1"/>
</dbReference>
<feature type="domain" description="C2H2-type" evidence="3">
    <location>
        <begin position="210"/>
        <end position="237"/>
    </location>
</feature>
<dbReference type="SMART" id="SM00355">
    <property type="entry name" value="ZnF_C2H2"/>
    <property type="match status" value="3"/>
</dbReference>
<dbReference type="InterPro" id="IPR013087">
    <property type="entry name" value="Znf_C2H2_type"/>
</dbReference>
<proteinExistence type="predicted"/>
<keyword evidence="5" id="KW-1185">Reference proteome</keyword>
<dbReference type="GO" id="GO:0008270">
    <property type="term" value="F:zinc ion binding"/>
    <property type="evidence" value="ECO:0007669"/>
    <property type="project" value="UniProtKB-KW"/>
</dbReference>